<dbReference type="Proteomes" id="UP001589776">
    <property type="component" value="Unassembled WGS sequence"/>
</dbReference>
<dbReference type="EMBL" id="JBHLWN010000118">
    <property type="protein sequence ID" value="MFC0216344.1"/>
    <property type="molecule type" value="Genomic_DNA"/>
</dbReference>
<dbReference type="SUPFAM" id="SSF55383">
    <property type="entry name" value="Copper amine oxidase, domain N"/>
    <property type="match status" value="1"/>
</dbReference>
<protein>
    <submittedName>
        <fullName evidence="4">Beta-propeller domain-containing protein</fullName>
    </submittedName>
</protein>
<feature type="domain" description="Copper amine oxidase-like N-terminal" evidence="3">
    <location>
        <begin position="50"/>
        <end position="157"/>
    </location>
</feature>
<dbReference type="InterPro" id="IPR036582">
    <property type="entry name" value="Mao_N_sf"/>
</dbReference>
<dbReference type="Gene3D" id="3.30.457.10">
    <property type="entry name" value="Copper amine oxidase-like, N-terminal domain"/>
    <property type="match status" value="1"/>
</dbReference>
<dbReference type="InterPro" id="IPR012854">
    <property type="entry name" value="Cu_amine_oxidase-like_N"/>
</dbReference>
<name>A0ABV6DUL3_9BACL</name>
<dbReference type="Pfam" id="PF09826">
    <property type="entry name" value="Beta_propel"/>
    <property type="match status" value="1"/>
</dbReference>
<sequence>MRRLFVFWLGAAAMLAPMAGCTGTELPAVRTVAAAAETAPAIEPGLPVWVNGKEAEFAPAAAMVNGALFVPVVPLAEKLGVKVEKLEGEQPAAAIAASAGDTRLVMRLGESAMEVNGRKVPLPYSPYIYEASMYVPLRPFAEALGHIVRWDAVKGAVVVEQEWTGLPAVGTEAKLKELLDNAAVNGSSAVGIMKSAVTESAPAPVPAAGAAAPQAAADTAAGGSAGAAAGSANYSRTNVQVEGVDEGDIVKTDGSYLYQLSRQQLKILRAAPAEQLAAVGTMNFSDEQFTPSELYVDGDRLVVVGRSYRSLPSDQLPQDTPSPQTDTAAPAVRAESSPGIIFEGKKIMPLRAARSTTKAIVVNIENRAKPTIVRSVELEGDAVATRKIGNFIYMAANKYVYNAKELLGPAYKDSAVSGSEWRQVELPKLRYFPGQVEPNVLLIGGFDMTAPDAPMTLSSYLGSGQNVYMSSQSLYVTQTRQRWLQPEAAVDQPSIAVVRAEQTTTVYRFKLDNGRVSFVAKGDVPGSPLNQFSMDEYDDVFRIATTQSEGNALYTLDQSMQTIGRLERLAPGERIYSARFMGGRAYLVTFKQVDPLFVIDVSNPRSPAVLGALKIPGYSDYLHPYDETHLIGFGKDTVLDSYGNALYQGMKLSLFDVSDVGNPIELFKTGIGDRGTESDLLRDHKALLFDKERGLLAFPVAVREVKADGGGAKDPHAYGNLTFQGAYVYSLDLNRGFQWKGGITHMTEQDQLKAGYDGYDPLHAVRRALYIGDTLYTVSDGSVKANRLDTLTELGYVRH</sequence>
<feature type="compositionally biased region" description="Polar residues" evidence="1">
    <location>
        <begin position="312"/>
        <end position="327"/>
    </location>
</feature>
<evidence type="ECO:0000259" key="3">
    <source>
        <dbReference type="Pfam" id="PF07833"/>
    </source>
</evidence>
<dbReference type="Pfam" id="PF07833">
    <property type="entry name" value="Cu_amine_oxidN1"/>
    <property type="match status" value="1"/>
</dbReference>
<keyword evidence="5" id="KW-1185">Reference proteome</keyword>
<gene>
    <name evidence="4" type="ORF">ACFFK0_28505</name>
</gene>
<evidence type="ECO:0000313" key="5">
    <source>
        <dbReference type="Proteomes" id="UP001589776"/>
    </source>
</evidence>
<reference evidence="4 5" key="1">
    <citation type="submission" date="2024-09" db="EMBL/GenBank/DDBJ databases">
        <authorList>
            <person name="Sun Q."/>
            <person name="Mori K."/>
        </authorList>
    </citation>
    <scope>NUCLEOTIDE SEQUENCE [LARGE SCALE GENOMIC DNA]</scope>
    <source>
        <strain evidence="4 5">CCM 7759</strain>
    </source>
</reference>
<dbReference type="RefSeq" id="WP_377474429.1">
    <property type="nucleotide sequence ID" value="NZ_JBHLWN010000118.1"/>
</dbReference>
<accession>A0ABV6DUL3</accession>
<dbReference type="InterPro" id="IPR019198">
    <property type="entry name" value="Beta_propeller_containing"/>
</dbReference>
<feature type="signal peptide" evidence="2">
    <location>
        <begin position="1"/>
        <end position="19"/>
    </location>
</feature>
<evidence type="ECO:0000313" key="4">
    <source>
        <dbReference type="EMBL" id="MFC0216344.1"/>
    </source>
</evidence>
<evidence type="ECO:0000256" key="2">
    <source>
        <dbReference type="SAM" id="SignalP"/>
    </source>
</evidence>
<proteinExistence type="predicted"/>
<organism evidence="4 5">
    <name type="scientific">Paenibacillus chartarius</name>
    <dbReference type="NCBI Taxonomy" id="747481"/>
    <lineage>
        <taxon>Bacteria</taxon>
        <taxon>Bacillati</taxon>
        <taxon>Bacillota</taxon>
        <taxon>Bacilli</taxon>
        <taxon>Bacillales</taxon>
        <taxon>Paenibacillaceae</taxon>
        <taxon>Paenibacillus</taxon>
    </lineage>
</organism>
<keyword evidence="2" id="KW-0732">Signal</keyword>
<evidence type="ECO:0000256" key="1">
    <source>
        <dbReference type="SAM" id="MobiDB-lite"/>
    </source>
</evidence>
<comment type="caution">
    <text evidence="4">The sequence shown here is derived from an EMBL/GenBank/DDBJ whole genome shotgun (WGS) entry which is preliminary data.</text>
</comment>
<feature type="chain" id="PRO_5045179627" evidence="2">
    <location>
        <begin position="20"/>
        <end position="799"/>
    </location>
</feature>
<feature type="region of interest" description="Disordered" evidence="1">
    <location>
        <begin position="312"/>
        <end position="333"/>
    </location>
</feature>